<accession>A0ABX5SMJ3</accession>
<name>A0ABX5SMJ3_9LACO</name>
<proteinExistence type="predicted"/>
<organism evidence="1 2">
    <name type="scientific">Leuconostoc kimchii</name>
    <dbReference type="NCBI Taxonomy" id="136609"/>
    <lineage>
        <taxon>Bacteria</taxon>
        <taxon>Bacillati</taxon>
        <taxon>Bacillota</taxon>
        <taxon>Bacilli</taxon>
        <taxon>Lactobacillales</taxon>
        <taxon>Lactobacillaceae</taxon>
        <taxon>Leuconostoc</taxon>
    </lineage>
</organism>
<protein>
    <recommendedName>
        <fullName evidence="3">Amino acid biosynthesis protein</fullName>
    </recommendedName>
</protein>
<dbReference type="EMBL" id="CP037939">
    <property type="protein sequence ID" value="QBR47692.1"/>
    <property type="molecule type" value="Genomic_DNA"/>
</dbReference>
<dbReference type="Proteomes" id="UP000295756">
    <property type="component" value="Chromosome"/>
</dbReference>
<sequence length="184" mass="21283">MKLHTLGPVGTDSQLAAQYYATHEKLVLHQSFEEILTHLDDYTGEQIIMPVAFKSNQVPNLNWADINYLEWARLDIISTFSLPLMPMSLIENVSYQRNVAIIHAATEGLLQQYLRINQLDNAWGPSIIYSTSKPVAMSDFINDQNRFTIVSEKQFFKLPESENPKYHIRQQLAPQMIWVVYQIK</sequence>
<gene>
    <name evidence="1" type="ORF">EW139_05985</name>
</gene>
<reference evidence="1 2" key="1">
    <citation type="submission" date="2019-03" db="EMBL/GenBank/DDBJ databases">
        <title>Complete Genome Sequence of Leuconostoc kimchii strain NKJ218 Isolated from Homemade Kimchi.</title>
        <authorList>
            <person name="Jung J.Y."/>
            <person name="Jin H.M."/>
            <person name="Jung J.-W."/>
            <person name="Lee S.-Y."/>
            <person name="Ryu B.-G."/>
            <person name="Han S.-S."/>
            <person name="Kang H.K."/>
            <person name="Choi H.W."/>
            <person name="Chung E.J."/>
            <person name="Choi K.-M."/>
        </authorList>
    </citation>
    <scope>NUCLEOTIDE SEQUENCE [LARGE SCALE GENOMIC DNA]</scope>
    <source>
        <strain evidence="1 2">NKJ218</strain>
    </source>
</reference>
<dbReference type="RefSeq" id="WP_013104091.1">
    <property type="nucleotide sequence ID" value="NZ_CP037939.1"/>
</dbReference>
<evidence type="ECO:0000313" key="1">
    <source>
        <dbReference type="EMBL" id="QBR47692.1"/>
    </source>
</evidence>
<evidence type="ECO:0000313" key="2">
    <source>
        <dbReference type="Proteomes" id="UP000295756"/>
    </source>
</evidence>
<keyword evidence="2" id="KW-1185">Reference proteome</keyword>
<evidence type="ECO:0008006" key="3">
    <source>
        <dbReference type="Google" id="ProtNLM"/>
    </source>
</evidence>